<dbReference type="InParanoid" id="K5XLI2"/>
<dbReference type="AlphaFoldDB" id="K5XLI2"/>
<feature type="transmembrane region" description="Helical" evidence="1">
    <location>
        <begin position="90"/>
        <end position="107"/>
    </location>
</feature>
<keyword evidence="1" id="KW-0812">Transmembrane</keyword>
<feature type="non-terminal residue" evidence="2">
    <location>
        <position position="158"/>
    </location>
</feature>
<dbReference type="GeneID" id="18822733"/>
<dbReference type="RefSeq" id="XP_007333974.1">
    <property type="nucleotide sequence ID" value="XM_007333912.1"/>
</dbReference>
<gene>
    <name evidence="2" type="ORF">AGABI1DRAFT_109464</name>
</gene>
<sequence>MGLLDGVTILSSTGSVDGGNLFKISHRSRRLLLDVSSCGTTLWIDVLLDKWVVDYGWGLDHQFIGYLSQLLVAGVGIYHPEWIATTWQTYLIFLAVTAFATGFGIFFNELLPLADVLSAVWTLLGMIVMLICLSVKAASGRRPASFALGAFDPSASGW</sequence>
<dbReference type="OrthoDB" id="3900342at2759"/>
<feature type="transmembrane region" description="Helical" evidence="1">
    <location>
        <begin position="119"/>
        <end position="138"/>
    </location>
</feature>
<organism evidence="2 3">
    <name type="scientific">Agaricus bisporus var. burnettii (strain JB137-S8 / ATCC MYA-4627 / FGSC 10392)</name>
    <name type="common">White button mushroom</name>
    <dbReference type="NCBI Taxonomy" id="597362"/>
    <lineage>
        <taxon>Eukaryota</taxon>
        <taxon>Fungi</taxon>
        <taxon>Dikarya</taxon>
        <taxon>Basidiomycota</taxon>
        <taxon>Agaricomycotina</taxon>
        <taxon>Agaricomycetes</taxon>
        <taxon>Agaricomycetidae</taxon>
        <taxon>Agaricales</taxon>
        <taxon>Agaricineae</taxon>
        <taxon>Agaricaceae</taxon>
        <taxon>Agaricus</taxon>
    </lineage>
</organism>
<evidence type="ECO:0000313" key="3">
    <source>
        <dbReference type="Proteomes" id="UP000008493"/>
    </source>
</evidence>
<proteinExistence type="predicted"/>
<evidence type="ECO:0000313" key="2">
    <source>
        <dbReference type="EMBL" id="EKM75395.1"/>
    </source>
</evidence>
<keyword evidence="1" id="KW-0472">Membrane</keyword>
<feature type="transmembrane region" description="Helical" evidence="1">
    <location>
        <begin position="60"/>
        <end position="78"/>
    </location>
</feature>
<accession>K5XLI2</accession>
<evidence type="ECO:0000256" key="1">
    <source>
        <dbReference type="SAM" id="Phobius"/>
    </source>
</evidence>
<reference evidence="3" key="1">
    <citation type="journal article" date="2012" name="Proc. Natl. Acad. Sci. U.S.A.">
        <title>Genome sequence of the button mushroom Agaricus bisporus reveals mechanisms governing adaptation to a humic-rich ecological niche.</title>
        <authorList>
            <person name="Morin E."/>
            <person name="Kohler A."/>
            <person name="Baker A.R."/>
            <person name="Foulongne-Oriol M."/>
            <person name="Lombard V."/>
            <person name="Nagy L.G."/>
            <person name="Ohm R.A."/>
            <person name="Patyshakuliyeva A."/>
            <person name="Brun A."/>
            <person name="Aerts A.L."/>
            <person name="Bailey A.M."/>
            <person name="Billette C."/>
            <person name="Coutinho P.M."/>
            <person name="Deakin G."/>
            <person name="Doddapaneni H."/>
            <person name="Floudas D."/>
            <person name="Grimwood J."/>
            <person name="Hilden K."/>
            <person name="Kuees U."/>
            <person name="LaButti K.M."/>
            <person name="Lapidus A."/>
            <person name="Lindquist E.A."/>
            <person name="Lucas S.M."/>
            <person name="Murat C."/>
            <person name="Riley R.W."/>
            <person name="Salamov A.A."/>
            <person name="Schmutz J."/>
            <person name="Subramanian V."/>
            <person name="Woesten H.A.B."/>
            <person name="Xu J."/>
            <person name="Eastwood D.C."/>
            <person name="Foster G.D."/>
            <person name="Sonnenberg A.S."/>
            <person name="Cullen D."/>
            <person name="de Vries R.P."/>
            <person name="Lundell T."/>
            <person name="Hibbett D.S."/>
            <person name="Henrissat B."/>
            <person name="Burton K.S."/>
            <person name="Kerrigan R.W."/>
            <person name="Challen M.P."/>
            <person name="Grigoriev I.V."/>
            <person name="Martin F."/>
        </authorList>
    </citation>
    <scope>NUCLEOTIDE SEQUENCE [LARGE SCALE GENOMIC DNA]</scope>
    <source>
        <strain evidence="3">JB137-S8 / ATCC MYA-4627 / FGSC 10392</strain>
    </source>
</reference>
<keyword evidence="3" id="KW-1185">Reference proteome</keyword>
<protein>
    <submittedName>
        <fullName evidence="2">Uncharacterized protein</fullName>
    </submittedName>
</protein>
<dbReference type="EMBL" id="JH971414">
    <property type="protein sequence ID" value="EKM75395.1"/>
    <property type="molecule type" value="Genomic_DNA"/>
</dbReference>
<name>K5XLI2_AGABU</name>
<keyword evidence="1" id="KW-1133">Transmembrane helix</keyword>
<dbReference type="Proteomes" id="UP000008493">
    <property type="component" value="Unassembled WGS sequence"/>
</dbReference>
<dbReference type="KEGG" id="abp:AGABI1DRAFT109464"/>
<dbReference type="HOGENOM" id="CLU_1673389_0_0_1"/>